<dbReference type="GO" id="GO:0004161">
    <property type="term" value="F:dimethylallyltranstransferase activity"/>
    <property type="evidence" value="ECO:0007669"/>
    <property type="project" value="TreeGrafter"/>
</dbReference>
<dbReference type="PANTHER" id="PTHR11525">
    <property type="entry name" value="FARNESYL-PYROPHOSPHATE SYNTHETASE"/>
    <property type="match status" value="1"/>
</dbReference>
<keyword evidence="3" id="KW-0479">Metal-binding</keyword>
<dbReference type="EMBL" id="HBUE01276543">
    <property type="protein sequence ID" value="CAG6566647.1"/>
    <property type="molecule type" value="Transcribed_RNA"/>
</dbReference>
<evidence type="ECO:0000313" key="6">
    <source>
        <dbReference type="EMBL" id="CAG6515147.1"/>
    </source>
</evidence>
<dbReference type="AlphaFoldDB" id="A0A8D8DMI7"/>
<evidence type="ECO:0000256" key="4">
    <source>
        <dbReference type="ARBA" id="ARBA00022842"/>
    </source>
</evidence>
<dbReference type="GO" id="GO:0042811">
    <property type="term" value="P:pheromone biosynthetic process"/>
    <property type="evidence" value="ECO:0007669"/>
    <property type="project" value="UniProtKB-ARBA"/>
</dbReference>
<proteinExistence type="predicted"/>
<dbReference type="EMBL" id="HBUE01171096">
    <property type="protein sequence ID" value="CAG6515147.1"/>
    <property type="molecule type" value="Transcribed_RNA"/>
</dbReference>
<dbReference type="InterPro" id="IPR000092">
    <property type="entry name" value="Polyprenyl_synt"/>
</dbReference>
<keyword evidence="2" id="KW-0808">Transferase</keyword>
<evidence type="ECO:0000256" key="5">
    <source>
        <dbReference type="ARBA" id="ARBA00033740"/>
    </source>
</evidence>
<dbReference type="GO" id="GO:0005737">
    <property type="term" value="C:cytoplasm"/>
    <property type="evidence" value="ECO:0007669"/>
    <property type="project" value="TreeGrafter"/>
</dbReference>
<organism evidence="6">
    <name type="scientific">Culex pipiens</name>
    <name type="common">House mosquito</name>
    <dbReference type="NCBI Taxonomy" id="7175"/>
    <lineage>
        <taxon>Eukaryota</taxon>
        <taxon>Metazoa</taxon>
        <taxon>Ecdysozoa</taxon>
        <taxon>Arthropoda</taxon>
        <taxon>Hexapoda</taxon>
        <taxon>Insecta</taxon>
        <taxon>Pterygota</taxon>
        <taxon>Neoptera</taxon>
        <taxon>Endopterygota</taxon>
        <taxon>Diptera</taxon>
        <taxon>Nematocera</taxon>
        <taxon>Culicoidea</taxon>
        <taxon>Culicidae</taxon>
        <taxon>Culicinae</taxon>
        <taxon>Culicini</taxon>
        <taxon>Culex</taxon>
        <taxon>Culex</taxon>
    </lineage>
</organism>
<evidence type="ECO:0000256" key="1">
    <source>
        <dbReference type="ARBA" id="ARBA00001946"/>
    </source>
</evidence>
<dbReference type="PANTHER" id="PTHR11525:SF0">
    <property type="entry name" value="FARNESYL PYROPHOSPHATE SYNTHASE"/>
    <property type="match status" value="1"/>
</dbReference>
<dbReference type="GO" id="GO:0045337">
    <property type="term" value="P:farnesyl diphosphate biosynthetic process"/>
    <property type="evidence" value="ECO:0007669"/>
    <property type="project" value="TreeGrafter"/>
</dbReference>
<keyword evidence="4" id="KW-0460">Magnesium</keyword>
<evidence type="ECO:0000256" key="3">
    <source>
        <dbReference type="ARBA" id="ARBA00022723"/>
    </source>
</evidence>
<dbReference type="InterPro" id="IPR008949">
    <property type="entry name" value="Isoprenoid_synthase_dom_sf"/>
</dbReference>
<dbReference type="GO" id="GO:0046872">
    <property type="term" value="F:metal ion binding"/>
    <property type="evidence" value="ECO:0007669"/>
    <property type="project" value="UniProtKB-KW"/>
</dbReference>
<name>A0A8D8DMI7_CULPI</name>
<sequence>MSKKLEKEFQDILHEQMLYLCAGQTLNDLLSKISDLHKVNGAVYEKMCTVQNSSLVTFPFMLGMQLAGKANNISDDRVKPVLSKIAVLLQMLNDYQDLYVDSKLLGKNGTDIQQRKCTWFAANFLEKAFPETKESFKSIYGSEDPGRVTEVKALYSSLQMEEEFDKHKNDLCKIIESEIASIKDAKFRHALFTVYQKSIGAKIEEAHF</sequence>
<evidence type="ECO:0000256" key="2">
    <source>
        <dbReference type="ARBA" id="ARBA00022679"/>
    </source>
</evidence>
<comment type="cofactor">
    <cofactor evidence="1">
        <name>Mg(2+)</name>
        <dbReference type="ChEBI" id="CHEBI:18420"/>
    </cofactor>
</comment>
<dbReference type="GO" id="GO:0004337">
    <property type="term" value="F:(2E,6E)-farnesyl diphosphate synthase activity"/>
    <property type="evidence" value="ECO:0007669"/>
    <property type="project" value="TreeGrafter"/>
</dbReference>
<dbReference type="Gene3D" id="1.10.600.10">
    <property type="entry name" value="Farnesyl Diphosphate Synthase"/>
    <property type="match status" value="1"/>
</dbReference>
<protein>
    <submittedName>
        <fullName evidence="6">Farnesyl pyrophosphate synthase</fullName>
    </submittedName>
</protein>
<comment type="pathway">
    <text evidence="5">Pheromone biosynthesis.</text>
</comment>
<reference evidence="6" key="1">
    <citation type="submission" date="2021-05" db="EMBL/GenBank/DDBJ databases">
        <authorList>
            <person name="Alioto T."/>
            <person name="Alioto T."/>
            <person name="Gomez Garrido J."/>
        </authorList>
    </citation>
    <scope>NUCLEOTIDE SEQUENCE</scope>
</reference>
<accession>A0A8D8DMI7</accession>
<dbReference type="Pfam" id="PF00348">
    <property type="entry name" value="polyprenyl_synt"/>
    <property type="match status" value="1"/>
</dbReference>
<dbReference type="SUPFAM" id="SSF48576">
    <property type="entry name" value="Terpenoid synthases"/>
    <property type="match status" value="1"/>
</dbReference>
<dbReference type="InterPro" id="IPR039702">
    <property type="entry name" value="FPS1-like"/>
</dbReference>